<dbReference type="STRING" id="89524.SAMN05444370_1572"/>
<feature type="domain" description="ABC transmembrane type-1" evidence="8">
    <location>
        <begin position="120"/>
        <end position="321"/>
    </location>
</feature>
<feature type="transmembrane region" description="Helical" evidence="7">
    <location>
        <begin position="303"/>
        <end position="321"/>
    </location>
</feature>
<organism evidence="9 10">
    <name type="scientific">Rubrimonas cliftonensis</name>
    <dbReference type="NCBI Taxonomy" id="89524"/>
    <lineage>
        <taxon>Bacteria</taxon>
        <taxon>Pseudomonadati</taxon>
        <taxon>Pseudomonadota</taxon>
        <taxon>Alphaproteobacteria</taxon>
        <taxon>Rhodobacterales</taxon>
        <taxon>Paracoccaceae</taxon>
        <taxon>Rubrimonas</taxon>
    </lineage>
</organism>
<dbReference type="SUPFAM" id="SSF161098">
    <property type="entry name" value="MetI-like"/>
    <property type="match status" value="1"/>
</dbReference>
<dbReference type="PANTHER" id="PTHR43163">
    <property type="entry name" value="DIPEPTIDE TRANSPORT SYSTEM PERMEASE PROTEIN DPPB-RELATED"/>
    <property type="match status" value="1"/>
</dbReference>
<dbReference type="Gene3D" id="1.10.3720.10">
    <property type="entry name" value="MetI-like"/>
    <property type="match status" value="1"/>
</dbReference>
<dbReference type="PANTHER" id="PTHR43163:SF6">
    <property type="entry name" value="DIPEPTIDE TRANSPORT SYSTEM PERMEASE PROTEIN DPPB-RELATED"/>
    <property type="match status" value="1"/>
</dbReference>
<keyword evidence="3" id="KW-1003">Cell membrane</keyword>
<feature type="transmembrane region" description="Helical" evidence="7">
    <location>
        <begin position="193"/>
        <end position="213"/>
    </location>
</feature>
<dbReference type="InterPro" id="IPR035906">
    <property type="entry name" value="MetI-like_sf"/>
</dbReference>
<dbReference type="InterPro" id="IPR000515">
    <property type="entry name" value="MetI-like"/>
</dbReference>
<gene>
    <name evidence="9" type="ORF">SAMN05444370_1572</name>
</gene>
<proteinExistence type="inferred from homology"/>
<comment type="similarity">
    <text evidence="7">Belongs to the binding-protein-dependent transport system permease family.</text>
</comment>
<evidence type="ECO:0000256" key="2">
    <source>
        <dbReference type="ARBA" id="ARBA00022448"/>
    </source>
</evidence>
<evidence type="ECO:0000256" key="7">
    <source>
        <dbReference type="RuleBase" id="RU363032"/>
    </source>
</evidence>
<dbReference type="GO" id="GO:0005886">
    <property type="term" value="C:plasma membrane"/>
    <property type="evidence" value="ECO:0007669"/>
    <property type="project" value="UniProtKB-SubCell"/>
</dbReference>
<evidence type="ECO:0000313" key="10">
    <source>
        <dbReference type="Proteomes" id="UP000198703"/>
    </source>
</evidence>
<dbReference type="PROSITE" id="PS50928">
    <property type="entry name" value="ABC_TM1"/>
    <property type="match status" value="1"/>
</dbReference>
<feature type="transmembrane region" description="Helical" evidence="7">
    <location>
        <begin position="21"/>
        <end position="47"/>
    </location>
</feature>
<dbReference type="Pfam" id="PF00528">
    <property type="entry name" value="BPD_transp_1"/>
    <property type="match status" value="1"/>
</dbReference>
<evidence type="ECO:0000313" key="9">
    <source>
        <dbReference type="EMBL" id="SEB07720.1"/>
    </source>
</evidence>
<keyword evidence="10" id="KW-1185">Reference proteome</keyword>
<dbReference type="GO" id="GO:0071916">
    <property type="term" value="F:dipeptide transmembrane transporter activity"/>
    <property type="evidence" value="ECO:0007669"/>
    <property type="project" value="TreeGrafter"/>
</dbReference>
<evidence type="ECO:0000259" key="8">
    <source>
        <dbReference type="PROSITE" id="PS50928"/>
    </source>
</evidence>
<sequence length="330" mass="34266">MTTAMARAARWTIRPAAAQSLGGLILGRLIQALIVALVVGVVGFAMLESLPGDAAYRIAAGRYGHDMVSAAAAEQVRAELGLDRPSWVRLLAWVGHLLTFDLGQTAVTGERVVDAIAHQLGHSVLLAALAVGLALLIATPIGVMAGLNPGGLFDRITGVAAILLRATPAFLLGVVLILLIAVRMRAAPAAGHAHGASAFLPALTLGLVLASVLTRVIRNAVVRTVSSEAFQFARHKGLSTGAALWRHGARNAAAPVVAYLGVQTALLLEGVVVVESVFAWPGIGHALTHAVFERDVTMLQGTALALGLSFVLLSFLIDLACRAIDPRTRG</sequence>
<evidence type="ECO:0000256" key="5">
    <source>
        <dbReference type="ARBA" id="ARBA00022989"/>
    </source>
</evidence>
<feature type="transmembrane region" description="Helical" evidence="7">
    <location>
        <begin position="256"/>
        <end position="283"/>
    </location>
</feature>
<evidence type="ECO:0000256" key="1">
    <source>
        <dbReference type="ARBA" id="ARBA00004651"/>
    </source>
</evidence>
<evidence type="ECO:0000256" key="3">
    <source>
        <dbReference type="ARBA" id="ARBA00022475"/>
    </source>
</evidence>
<comment type="subcellular location">
    <subcellularLocation>
        <location evidence="1 7">Cell membrane</location>
        <topology evidence="1 7">Multi-pass membrane protein</topology>
    </subcellularLocation>
</comment>
<keyword evidence="2 7" id="KW-0813">Transport</keyword>
<feature type="transmembrane region" description="Helical" evidence="7">
    <location>
        <begin position="159"/>
        <end position="181"/>
    </location>
</feature>
<keyword evidence="5 7" id="KW-1133">Transmembrane helix</keyword>
<dbReference type="CDD" id="cd06261">
    <property type="entry name" value="TM_PBP2"/>
    <property type="match status" value="1"/>
</dbReference>
<evidence type="ECO:0000256" key="6">
    <source>
        <dbReference type="ARBA" id="ARBA00023136"/>
    </source>
</evidence>
<name>A0A1H4GFB4_9RHOB</name>
<feature type="transmembrane region" description="Helical" evidence="7">
    <location>
        <begin position="124"/>
        <end position="147"/>
    </location>
</feature>
<evidence type="ECO:0000256" key="4">
    <source>
        <dbReference type="ARBA" id="ARBA00022692"/>
    </source>
</evidence>
<dbReference type="Proteomes" id="UP000198703">
    <property type="component" value="Unassembled WGS sequence"/>
</dbReference>
<keyword evidence="6 7" id="KW-0472">Membrane</keyword>
<dbReference type="AlphaFoldDB" id="A0A1H4GFB4"/>
<dbReference type="RefSeq" id="WP_245731174.1">
    <property type="nucleotide sequence ID" value="NZ_FNQM01000057.1"/>
</dbReference>
<reference evidence="9 10" key="1">
    <citation type="submission" date="2016-10" db="EMBL/GenBank/DDBJ databases">
        <authorList>
            <person name="de Groot N.N."/>
        </authorList>
    </citation>
    <scope>NUCLEOTIDE SEQUENCE [LARGE SCALE GENOMIC DNA]</scope>
    <source>
        <strain evidence="9 10">DSM 15345</strain>
    </source>
</reference>
<keyword evidence="4 7" id="KW-0812">Transmembrane</keyword>
<accession>A0A1H4GFB4</accession>
<dbReference type="EMBL" id="FNQM01000057">
    <property type="protein sequence ID" value="SEB07720.1"/>
    <property type="molecule type" value="Genomic_DNA"/>
</dbReference>
<protein>
    <submittedName>
        <fullName evidence="9">Peptide/nickel transport system permease protein</fullName>
    </submittedName>
</protein>